<dbReference type="HOGENOM" id="CLU_1818190_0_0_1"/>
<dbReference type="EnsemblMetazoa" id="RPRC005658-RA">
    <property type="protein sequence ID" value="RPRC005658-PA"/>
    <property type="gene ID" value="RPRC005658"/>
</dbReference>
<reference evidence="1" key="1">
    <citation type="submission" date="2015-05" db="UniProtKB">
        <authorList>
            <consortium name="EnsemblMetazoa"/>
        </authorList>
    </citation>
    <scope>IDENTIFICATION</scope>
</reference>
<dbReference type="AlphaFoldDB" id="T1HNN4"/>
<name>T1HNN4_RHOPR</name>
<dbReference type="VEuPathDB" id="VectorBase:RPRC005658"/>
<evidence type="ECO:0000313" key="2">
    <source>
        <dbReference type="Proteomes" id="UP000015103"/>
    </source>
</evidence>
<protein>
    <submittedName>
        <fullName evidence="1">Uncharacterized protein</fullName>
    </submittedName>
</protein>
<accession>T1HNN4</accession>
<sequence length="142" mass="16235">MSSYSFLSVICIVVFPVCTVLGYILDTIFHRGKKKRDDLDVLRVYCGTYGLLINSLSNGDLMQHAIGDITGIKLFQVSDVERFTCDSRKLLLLESSFAAIEMRPSFLPPSTVRAPARDRLADEHRKNTNKPGRKYTLWQYWI</sequence>
<dbReference type="Proteomes" id="UP000015103">
    <property type="component" value="Unassembled WGS sequence"/>
</dbReference>
<organism evidence="1 2">
    <name type="scientific">Rhodnius prolixus</name>
    <name type="common">Triatomid bug</name>
    <dbReference type="NCBI Taxonomy" id="13249"/>
    <lineage>
        <taxon>Eukaryota</taxon>
        <taxon>Metazoa</taxon>
        <taxon>Ecdysozoa</taxon>
        <taxon>Arthropoda</taxon>
        <taxon>Hexapoda</taxon>
        <taxon>Insecta</taxon>
        <taxon>Pterygota</taxon>
        <taxon>Neoptera</taxon>
        <taxon>Paraneoptera</taxon>
        <taxon>Hemiptera</taxon>
        <taxon>Heteroptera</taxon>
        <taxon>Panheteroptera</taxon>
        <taxon>Cimicomorpha</taxon>
        <taxon>Reduviidae</taxon>
        <taxon>Triatominae</taxon>
        <taxon>Rhodnius</taxon>
    </lineage>
</organism>
<dbReference type="InParanoid" id="T1HNN4"/>
<keyword evidence="2" id="KW-1185">Reference proteome</keyword>
<proteinExistence type="predicted"/>
<evidence type="ECO:0000313" key="1">
    <source>
        <dbReference type="EnsemblMetazoa" id="RPRC005658-PA"/>
    </source>
</evidence>
<dbReference type="EMBL" id="ACPB03001833">
    <property type="status" value="NOT_ANNOTATED_CDS"/>
    <property type="molecule type" value="Genomic_DNA"/>
</dbReference>